<dbReference type="NCBIfam" id="TIGR03725">
    <property type="entry name" value="T6A_YeaZ"/>
    <property type="match status" value="1"/>
</dbReference>
<sequence length="222" mass="24944">MKYLLHIDTSGDTSSVSLALDGQLICTRLNSESRNHASAINIMIDAVLAEAGIIMTQLSGIVVCAGPGSYTGLRIGVATAKGLCYALNIPLLLDNKLTLLAYQAYRQLGTKYKMYVPLLLAREREYFISCFDNGFQNTVIAKHIMESELGEYIGNNSDICLISDNFALENHEKYSENIYVHPNVNIDIKEWVFYSFEEYKCNNIVNLSTAEPFYLKQVYTHK</sequence>
<dbReference type="AlphaFoldDB" id="A0A2S7SXZ0"/>
<dbReference type="EMBL" id="PPSL01000002">
    <property type="protein sequence ID" value="PQJ11779.1"/>
    <property type="molecule type" value="Genomic_DNA"/>
</dbReference>
<dbReference type="Pfam" id="PF00814">
    <property type="entry name" value="TsaD"/>
    <property type="match status" value="1"/>
</dbReference>
<comment type="caution">
    <text evidence="2">The sequence shown here is derived from an EMBL/GenBank/DDBJ whole genome shotgun (WGS) entry which is preliminary data.</text>
</comment>
<evidence type="ECO:0000313" key="2">
    <source>
        <dbReference type="EMBL" id="PQJ11779.1"/>
    </source>
</evidence>
<dbReference type="InterPro" id="IPR022496">
    <property type="entry name" value="T6A_TsaB"/>
</dbReference>
<dbReference type="SUPFAM" id="SSF53067">
    <property type="entry name" value="Actin-like ATPase domain"/>
    <property type="match status" value="1"/>
</dbReference>
<accession>A0A2S7SXZ0</accession>
<evidence type="ECO:0000259" key="1">
    <source>
        <dbReference type="Pfam" id="PF00814"/>
    </source>
</evidence>
<dbReference type="Gene3D" id="3.30.420.40">
    <property type="match status" value="1"/>
</dbReference>
<dbReference type="PANTHER" id="PTHR11735">
    <property type="entry name" value="TRNA N6-ADENOSINE THREONYLCARBAMOYLTRANSFERASE"/>
    <property type="match status" value="1"/>
</dbReference>
<dbReference type="GO" id="GO:0005829">
    <property type="term" value="C:cytosol"/>
    <property type="evidence" value="ECO:0007669"/>
    <property type="project" value="TreeGrafter"/>
</dbReference>
<keyword evidence="2" id="KW-0808">Transferase</keyword>
<organism evidence="2 3">
    <name type="scientific">Flavipsychrobacter stenotrophus</name>
    <dbReference type="NCBI Taxonomy" id="2077091"/>
    <lineage>
        <taxon>Bacteria</taxon>
        <taxon>Pseudomonadati</taxon>
        <taxon>Bacteroidota</taxon>
        <taxon>Chitinophagia</taxon>
        <taxon>Chitinophagales</taxon>
        <taxon>Chitinophagaceae</taxon>
        <taxon>Flavipsychrobacter</taxon>
    </lineage>
</organism>
<gene>
    <name evidence="2" type="primary">tsaB</name>
    <name evidence="2" type="ORF">CJD36_008265</name>
</gene>
<dbReference type="PANTHER" id="PTHR11735:SF11">
    <property type="entry name" value="TRNA THREONYLCARBAMOYLADENOSINE BIOSYNTHESIS PROTEIN TSAB"/>
    <property type="match status" value="1"/>
</dbReference>
<dbReference type="GO" id="GO:0002949">
    <property type="term" value="P:tRNA threonylcarbamoyladenosine modification"/>
    <property type="evidence" value="ECO:0007669"/>
    <property type="project" value="InterPro"/>
</dbReference>
<name>A0A2S7SXZ0_9BACT</name>
<reference evidence="2 3" key="1">
    <citation type="submission" date="2018-01" db="EMBL/GenBank/DDBJ databases">
        <title>A novel member of the phylum Bacteroidetes isolated from glacier ice.</title>
        <authorList>
            <person name="Liu Q."/>
            <person name="Xin Y.-H."/>
        </authorList>
    </citation>
    <scope>NUCLEOTIDE SEQUENCE [LARGE SCALE GENOMIC DNA]</scope>
    <source>
        <strain evidence="2 3">RB1R16</strain>
    </source>
</reference>
<dbReference type="GO" id="GO:0016740">
    <property type="term" value="F:transferase activity"/>
    <property type="evidence" value="ECO:0007669"/>
    <property type="project" value="UniProtKB-KW"/>
</dbReference>
<keyword evidence="3" id="KW-1185">Reference proteome</keyword>
<dbReference type="RefSeq" id="WP_105038659.1">
    <property type="nucleotide sequence ID" value="NZ_PPSL01000002.1"/>
</dbReference>
<dbReference type="InterPro" id="IPR043129">
    <property type="entry name" value="ATPase_NBD"/>
</dbReference>
<dbReference type="InterPro" id="IPR000905">
    <property type="entry name" value="Gcp-like_dom"/>
</dbReference>
<dbReference type="Proteomes" id="UP000239872">
    <property type="component" value="Unassembled WGS sequence"/>
</dbReference>
<feature type="domain" description="Gcp-like" evidence="1">
    <location>
        <begin position="33"/>
        <end position="125"/>
    </location>
</feature>
<evidence type="ECO:0000313" key="3">
    <source>
        <dbReference type="Proteomes" id="UP000239872"/>
    </source>
</evidence>
<proteinExistence type="predicted"/>
<protein>
    <submittedName>
        <fullName evidence="2">tRNA (Adenosine(37)-N6)-threonylcarbamoyltransferase complex dimerization subunit type 1 TsaB</fullName>
    </submittedName>
</protein>
<dbReference type="OrthoDB" id="9784166at2"/>